<gene>
    <name evidence="3" type="ORF">IWX46DRAFT_577563</name>
</gene>
<keyword evidence="1" id="KW-0175">Coiled coil</keyword>
<evidence type="ECO:0000313" key="4">
    <source>
        <dbReference type="Proteomes" id="UP001365128"/>
    </source>
</evidence>
<proteinExistence type="predicted"/>
<comment type="caution">
    <text evidence="3">The sequence shown here is derived from an EMBL/GenBank/DDBJ whole genome shotgun (WGS) entry which is preliminary data.</text>
</comment>
<evidence type="ECO:0000313" key="3">
    <source>
        <dbReference type="EMBL" id="KAK7555851.1"/>
    </source>
</evidence>
<keyword evidence="4" id="KW-1185">Reference proteome</keyword>
<keyword evidence="2" id="KW-0812">Transmembrane</keyword>
<dbReference type="EMBL" id="JBBPDW010000002">
    <property type="protein sequence ID" value="KAK7555851.1"/>
    <property type="molecule type" value="Genomic_DNA"/>
</dbReference>
<accession>A0ABR1MQ45</accession>
<name>A0ABR1MQ45_9PEZI</name>
<protein>
    <submittedName>
        <fullName evidence="3">Uncharacterized protein</fullName>
    </submittedName>
</protein>
<dbReference type="Proteomes" id="UP001365128">
    <property type="component" value="Unassembled WGS sequence"/>
</dbReference>
<feature type="coiled-coil region" evidence="1">
    <location>
        <begin position="62"/>
        <end position="91"/>
    </location>
</feature>
<sequence>MELVGALHLMKEEKTRREETRGGSIPWLFYLFNLVSCCFASFCSSFACLFFACLLSLVEKMVWAVEREKEREEEKEKEKEKEKEVERMGGEDGWVERMYGWRGVAWHEL</sequence>
<organism evidence="3 4">
    <name type="scientific">Phyllosticta citricarpa</name>
    <dbReference type="NCBI Taxonomy" id="55181"/>
    <lineage>
        <taxon>Eukaryota</taxon>
        <taxon>Fungi</taxon>
        <taxon>Dikarya</taxon>
        <taxon>Ascomycota</taxon>
        <taxon>Pezizomycotina</taxon>
        <taxon>Dothideomycetes</taxon>
        <taxon>Dothideomycetes incertae sedis</taxon>
        <taxon>Botryosphaeriales</taxon>
        <taxon>Phyllostictaceae</taxon>
        <taxon>Phyllosticta</taxon>
    </lineage>
</organism>
<feature type="transmembrane region" description="Helical" evidence="2">
    <location>
        <begin position="27"/>
        <end position="58"/>
    </location>
</feature>
<keyword evidence="2" id="KW-1133">Transmembrane helix</keyword>
<evidence type="ECO:0000256" key="1">
    <source>
        <dbReference type="SAM" id="Coils"/>
    </source>
</evidence>
<evidence type="ECO:0000256" key="2">
    <source>
        <dbReference type="SAM" id="Phobius"/>
    </source>
</evidence>
<keyword evidence="2" id="KW-0472">Membrane</keyword>
<reference evidence="3 4" key="1">
    <citation type="submission" date="2024-04" db="EMBL/GenBank/DDBJ databases">
        <title>Phyllosticta paracitricarpa is synonymous to the EU quarantine fungus P. citricarpa based on phylogenomic analyses.</title>
        <authorList>
            <consortium name="Lawrence Berkeley National Laboratory"/>
            <person name="Van Ingen-Buijs V.A."/>
            <person name="Van Westerhoven A.C."/>
            <person name="Haridas S."/>
            <person name="Skiadas P."/>
            <person name="Martin F."/>
            <person name="Groenewald J.Z."/>
            <person name="Crous P.W."/>
            <person name="Seidl M.F."/>
        </authorList>
    </citation>
    <scope>NUCLEOTIDE SEQUENCE [LARGE SCALE GENOMIC DNA]</scope>
    <source>
        <strain evidence="3 4">CBS 122670</strain>
    </source>
</reference>